<organism evidence="1 2">
    <name type="scientific">Wuchereria bancrofti</name>
    <dbReference type="NCBI Taxonomy" id="6293"/>
    <lineage>
        <taxon>Eukaryota</taxon>
        <taxon>Metazoa</taxon>
        <taxon>Ecdysozoa</taxon>
        <taxon>Nematoda</taxon>
        <taxon>Chromadorea</taxon>
        <taxon>Rhabditida</taxon>
        <taxon>Spirurina</taxon>
        <taxon>Spiruromorpha</taxon>
        <taxon>Filarioidea</taxon>
        <taxon>Onchocercidae</taxon>
        <taxon>Wuchereria</taxon>
    </lineage>
</organism>
<reference evidence="2" key="1">
    <citation type="submission" date="2012-08" db="EMBL/GenBank/DDBJ databases">
        <title>The Genome Sequence of Wuchereria bancrofti.</title>
        <authorList>
            <person name="Nutman T.B."/>
            <person name="Fink D.L."/>
            <person name="Russ C."/>
            <person name="Young S."/>
            <person name="Zeng Q."/>
            <person name="Koehrsen M."/>
            <person name="Alvarado L."/>
            <person name="Berlin A."/>
            <person name="Chapman S.B."/>
            <person name="Chen Z."/>
            <person name="Freedman E."/>
            <person name="Gellesch M."/>
            <person name="Goldberg J."/>
            <person name="Griggs A."/>
            <person name="Gujja S."/>
            <person name="Heilman E.R."/>
            <person name="Heiman D."/>
            <person name="Hepburn T."/>
            <person name="Howarth C."/>
            <person name="Jen D."/>
            <person name="Larson L."/>
            <person name="Lewis B."/>
            <person name="Mehta T."/>
            <person name="Park D."/>
            <person name="Pearson M."/>
            <person name="Roberts A."/>
            <person name="Saif S."/>
            <person name="Shea T."/>
            <person name="Shenoy N."/>
            <person name="Sisk P."/>
            <person name="Stolte C."/>
            <person name="Sykes S."/>
            <person name="Walk T."/>
            <person name="White J."/>
            <person name="Yandava C."/>
            <person name="Haas B."/>
            <person name="Henn M.R."/>
            <person name="Nusbaum C."/>
            <person name="Birren B."/>
        </authorList>
    </citation>
    <scope>NUCLEOTIDE SEQUENCE [LARGE SCALE GENOMIC DNA]</scope>
    <source>
        <strain evidence="2">NA</strain>
    </source>
</reference>
<sequence>MYNSIEVTYYTWQLLLMTQTFACRDVLVGTEGFPGLLAKEHSVRQMSDWFSTGCVGSVDSQPLDPSVQQVVDQGIADSNEDFNPFARNALSAPPKPFTQDWYRVKLLSEPLVRFE</sequence>
<dbReference type="AlphaFoldDB" id="J9EEI0"/>
<accession>J9EEI0</accession>
<evidence type="ECO:0000313" key="2">
    <source>
        <dbReference type="Proteomes" id="UP000004810"/>
    </source>
</evidence>
<dbReference type="Proteomes" id="UP000004810">
    <property type="component" value="Unassembled WGS sequence"/>
</dbReference>
<dbReference type="EMBL" id="ADBV01013291">
    <property type="protein sequence ID" value="EJW73854.1"/>
    <property type="molecule type" value="Genomic_DNA"/>
</dbReference>
<evidence type="ECO:0000313" key="1">
    <source>
        <dbReference type="EMBL" id="EJW73854.1"/>
    </source>
</evidence>
<comment type="caution">
    <text evidence="1">The sequence shown here is derived from an EMBL/GenBank/DDBJ whole genome shotgun (WGS) entry which is preliminary data.</text>
</comment>
<protein>
    <submittedName>
        <fullName evidence="1">Uncharacterized protein</fullName>
    </submittedName>
</protein>
<name>J9EEI0_WUCBA</name>
<proteinExistence type="predicted"/>
<gene>
    <name evidence="1" type="ORF">WUBG_15239</name>
</gene>